<gene>
    <name evidence="7" type="primary">argR</name>
    <name evidence="10" type="ORF">SAMN02745823_02321</name>
</gene>
<dbReference type="InterPro" id="IPR036390">
    <property type="entry name" value="WH_DNA-bd_sf"/>
</dbReference>
<keyword evidence="3 7" id="KW-0963">Cytoplasm</keyword>
<dbReference type="GO" id="GO:0034618">
    <property type="term" value="F:arginine binding"/>
    <property type="evidence" value="ECO:0007669"/>
    <property type="project" value="InterPro"/>
</dbReference>
<comment type="pathway">
    <text evidence="7">Amino-acid biosynthesis; L-arginine biosynthesis [regulation].</text>
</comment>
<dbReference type="InterPro" id="IPR001669">
    <property type="entry name" value="Arg_repress"/>
</dbReference>
<keyword evidence="5 7" id="KW-0238">DNA-binding</keyword>
<dbReference type="InterPro" id="IPR020900">
    <property type="entry name" value="Arg_repress_DNA-bd"/>
</dbReference>
<feature type="domain" description="Arginine repressor DNA-binding" evidence="8">
    <location>
        <begin position="2"/>
        <end position="68"/>
    </location>
</feature>
<evidence type="ECO:0000256" key="1">
    <source>
        <dbReference type="ARBA" id="ARBA00004496"/>
    </source>
</evidence>
<keyword evidence="4 7" id="KW-0805">Transcription regulation</keyword>
<comment type="subcellular location">
    <subcellularLocation>
        <location evidence="1 7">Cytoplasm</location>
    </subcellularLocation>
</comment>
<dbReference type="Gene3D" id="3.30.1360.40">
    <property type="match status" value="1"/>
</dbReference>
<dbReference type="UniPathway" id="UPA00068"/>
<dbReference type="PANTHER" id="PTHR34471:SF1">
    <property type="entry name" value="ARGININE REPRESSOR"/>
    <property type="match status" value="1"/>
</dbReference>
<evidence type="ECO:0000256" key="7">
    <source>
        <dbReference type="HAMAP-Rule" id="MF_00173"/>
    </source>
</evidence>
<sequence length="149" mass="16401">MKSKRQNAILKIIASRDIETQNQLIEALLEAGVDSTQATVSRDIKELHLIKELTPQGRYHYVIGQKQEVQNYSARLKSIFKECVTSFVCAQNIVVIKTLPGLAPAACSAIDAMNIRNLAGSIAGDDTAFLAMSDNISAERFCKEIESML</sequence>
<dbReference type="InterPro" id="IPR036388">
    <property type="entry name" value="WH-like_DNA-bd_sf"/>
</dbReference>
<comment type="function">
    <text evidence="7">Regulates arginine biosynthesis genes.</text>
</comment>
<evidence type="ECO:0000256" key="6">
    <source>
        <dbReference type="ARBA" id="ARBA00023163"/>
    </source>
</evidence>
<dbReference type="GO" id="GO:0003677">
    <property type="term" value="F:DNA binding"/>
    <property type="evidence" value="ECO:0007669"/>
    <property type="project" value="UniProtKB-KW"/>
</dbReference>
<dbReference type="Proteomes" id="UP000183995">
    <property type="component" value="Unassembled WGS sequence"/>
</dbReference>
<evidence type="ECO:0000313" key="10">
    <source>
        <dbReference type="EMBL" id="SHI08100.1"/>
    </source>
</evidence>
<evidence type="ECO:0000256" key="4">
    <source>
        <dbReference type="ARBA" id="ARBA00023015"/>
    </source>
</evidence>
<organism evidence="10 11">
    <name type="scientific">Sporobacter termitidis DSM 10068</name>
    <dbReference type="NCBI Taxonomy" id="1123282"/>
    <lineage>
        <taxon>Bacteria</taxon>
        <taxon>Bacillati</taxon>
        <taxon>Bacillota</taxon>
        <taxon>Clostridia</taxon>
        <taxon>Eubacteriales</taxon>
        <taxon>Oscillospiraceae</taxon>
        <taxon>Sporobacter</taxon>
    </lineage>
</organism>
<dbReference type="GO" id="GO:0006526">
    <property type="term" value="P:L-arginine biosynthetic process"/>
    <property type="evidence" value="ECO:0007669"/>
    <property type="project" value="UniProtKB-UniPathway"/>
</dbReference>
<evidence type="ECO:0000256" key="5">
    <source>
        <dbReference type="ARBA" id="ARBA00023125"/>
    </source>
</evidence>
<dbReference type="STRING" id="1123282.SAMN02745823_02321"/>
<keyword evidence="7" id="KW-0678">Repressor</keyword>
<keyword evidence="6 7" id="KW-0804">Transcription</keyword>
<evidence type="ECO:0000313" key="11">
    <source>
        <dbReference type="Proteomes" id="UP000183995"/>
    </source>
</evidence>
<dbReference type="GO" id="GO:0005737">
    <property type="term" value="C:cytoplasm"/>
    <property type="evidence" value="ECO:0007669"/>
    <property type="project" value="UniProtKB-SubCell"/>
</dbReference>
<dbReference type="InterPro" id="IPR036251">
    <property type="entry name" value="Arg_repress_C_sf"/>
</dbReference>
<dbReference type="HAMAP" id="MF_00173">
    <property type="entry name" value="Arg_repressor"/>
    <property type="match status" value="1"/>
</dbReference>
<dbReference type="AlphaFoldDB" id="A0A1M5Y7P2"/>
<dbReference type="GO" id="GO:0003700">
    <property type="term" value="F:DNA-binding transcription factor activity"/>
    <property type="evidence" value="ECO:0007669"/>
    <property type="project" value="UniProtKB-UniRule"/>
</dbReference>
<proteinExistence type="inferred from homology"/>
<dbReference type="Pfam" id="PF01316">
    <property type="entry name" value="Arg_repressor"/>
    <property type="match status" value="1"/>
</dbReference>
<dbReference type="Gene3D" id="1.10.10.10">
    <property type="entry name" value="Winged helix-like DNA-binding domain superfamily/Winged helix DNA-binding domain"/>
    <property type="match status" value="1"/>
</dbReference>
<reference evidence="10 11" key="1">
    <citation type="submission" date="2016-11" db="EMBL/GenBank/DDBJ databases">
        <authorList>
            <person name="Jaros S."/>
            <person name="Januszkiewicz K."/>
            <person name="Wedrychowicz H."/>
        </authorList>
    </citation>
    <scope>NUCLEOTIDE SEQUENCE [LARGE SCALE GENOMIC DNA]</scope>
    <source>
        <strain evidence="10 11">DSM 10068</strain>
    </source>
</reference>
<dbReference type="SUPFAM" id="SSF46785">
    <property type="entry name" value="Winged helix' DNA-binding domain"/>
    <property type="match status" value="1"/>
</dbReference>
<name>A0A1M5Y7P2_9FIRM</name>
<keyword evidence="7" id="KW-0028">Amino-acid biosynthesis</keyword>
<dbReference type="PRINTS" id="PR01467">
    <property type="entry name" value="ARGREPRESSOR"/>
</dbReference>
<dbReference type="GO" id="GO:1900079">
    <property type="term" value="P:regulation of arginine biosynthetic process"/>
    <property type="evidence" value="ECO:0007669"/>
    <property type="project" value="UniProtKB-UniRule"/>
</dbReference>
<dbReference type="SUPFAM" id="SSF55252">
    <property type="entry name" value="C-terminal domain of arginine repressor"/>
    <property type="match status" value="1"/>
</dbReference>
<dbReference type="EMBL" id="FQXV01000007">
    <property type="protein sequence ID" value="SHI08100.1"/>
    <property type="molecule type" value="Genomic_DNA"/>
</dbReference>
<dbReference type="RefSeq" id="WP_073079050.1">
    <property type="nucleotide sequence ID" value="NZ_FQXV01000007.1"/>
</dbReference>
<protein>
    <recommendedName>
        <fullName evidence="7">Arginine repressor</fullName>
    </recommendedName>
</protein>
<evidence type="ECO:0000256" key="2">
    <source>
        <dbReference type="ARBA" id="ARBA00008316"/>
    </source>
</evidence>
<dbReference type="PANTHER" id="PTHR34471">
    <property type="entry name" value="ARGININE REPRESSOR"/>
    <property type="match status" value="1"/>
</dbReference>
<dbReference type="OrthoDB" id="9807089at2"/>
<comment type="similarity">
    <text evidence="2 7">Belongs to the ArgR family.</text>
</comment>
<dbReference type="Pfam" id="PF02863">
    <property type="entry name" value="Arg_repressor_C"/>
    <property type="match status" value="1"/>
</dbReference>
<evidence type="ECO:0000256" key="3">
    <source>
        <dbReference type="ARBA" id="ARBA00022490"/>
    </source>
</evidence>
<dbReference type="InterPro" id="IPR020899">
    <property type="entry name" value="Arg_repress_C"/>
</dbReference>
<evidence type="ECO:0000259" key="9">
    <source>
        <dbReference type="Pfam" id="PF02863"/>
    </source>
</evidence>
<keyword evidence="11" id="KW-1185">Reference proteome</keyword>
<keyword evidence="7" id="KW-0055">Arginine biosynthesis</keyword>
<feature type="domain" description="Arginine repressor C-terminal" evidence="9">
    <location>
        <begin position="80"/>
        <end position="146"/>
    </location>
</feature>
<dbReference type="GO" id="GO:0051259">
    <property type="term" value="P:protein complex oligomerization"/>
    <property type="evidence" value="ECO:0007669"/>
    <property type="project" value="InterPro"/>
</dbReference>
<accession>A0A1M5Y7P2</accession>
<evidence type="ECO:0000259" key="8">
    <source>
        <dbReference type="Pfam" id="PF01316"/>
    </source>
</evidence>